<evidence type="ECO:0000259" key="3">
    <source>
        <dbReference type="Pfam" id="PF00004"/>
    </source>
</evidence>
<evidence type="ECO:0000313" key="5">
    <source>
        <dbReference type="EMBL" id="CAF3628165.1"/>
    </source>
</evidence>
<dbReference type="Pfam" id="PF00004">
    <property type="entry name" value="AAA"/>
    <property type="match status" value="1"/>
</dbReference>
<dbReference type="InterPro" id="IPR010448">
    <property type="entry name" value="Torsin"/>
</dbReference>
<dbReference type="AlphaFoldDB" id="A0A818Q1Z8"/>
<accession>A0A818Q1Z8</accession>
<keyword evidence="2" id="KW-0472">Membrane</keyword>
<organism evidence="5 6">
    <name type="scientific">Rotaria sordida</name>
    <dbReference type="NCBI Taxonomy" id="392033"/>
    <lineage>
        <taxon>Eukaryota</taxon>
        <taxon>Metazoa</taxon>
        <taxon>Spiralia</taxon>
        <taxon>Gnathifera</taxon>
        <taxon>Rotifera</taxon>
        <taxon>Eurotatoria</taxon>
        <taxon>Bdelloidea</taxon>
        <taxon>Philodinida</taxon>
        <taxon>Philodinidae</taxon>
        <taxon>Rotaria</taxon>
    </lineage>
</organism>
<evidence type="ECO:0000256" key="1">
    <source>
        <dbReference type="ARBA" id="ARBA00006235"/>
    </source>
</evidence>
<keyword evidence="2" id="KW-0812">Transmembrane</keyword>
<dbReference type="EMBL" id="CAJNOT010000175">
    <property type="protein sequence ID" value="CAF0878907.1"/>
    <property type="molecule type" value="Genomic_DNA"/>
</dbReference>
<dbReference type="InterPro" id="IPR027417">
    <property type="entry name" value="P-loop_NTPase"/>
</dbReference>
<comment type="caution">
    <text evidence="5">The sequence shown here is derived from an EMBL/GenBank/DDBJ whole genome shotgun (WGS) entry which is preliminary data.</text>
</comment>
<dbReference type="PANTHER" id="PTHR10760">
    <property type="entry name" value="TORSIN"/>
    <property type="match status" value="1"/>
</dbReference>
<reference evidence="5" key="1">
    <citation type="submission" date="2021-02" db="EMBL/GenBank/DDBJ databases">
        <authorList>
            <person name="Nowell W R."/>
        </authorList>
    </citation>
    <scope>NUCLEOTIDE SEQUENCE</scope>
</reference>
<keyword evidence="2" id="KW-1133">Transmembrane helix</keyword>
<dbReference type="GO" id="GO:0005737">
    <property type="term" value="C:cytoplasm"/>
    <property type="evidence" value="ECO:0007669"/>
    <property type="project" value="UniProtKB-ARBA"/>
</dbReference>
<dbReference type="EMBL" id="CAJOBD010000260">
    <property type="protein sequence ID" value="CAF3628165.1"/>
    <property type="molecule type" value="Genomic_DNA"/>
</dbReference>
<evidence type="ECO:0000256" key="2">
    <source>
        <dbReference type="SAM" id="Phobius"/>
    </source>
</evidence>
<feature type="domain" description="ATPase AAA-type core" evidence="3">
    <location>
        <begin position="204"/>
        <end position="313"/>
    </location>
</feature>
<dbReference type="Proteomes" id="UP000663836">
    <property type="component" value="Unassembled WGS sequence"/>
</dbReference>
<protein>
    <recommendedName>
        <fullName evidence="3">ATPase AAA-type core domain-containing protein</fullName>
    </recommendedName>
</protein>
<evidence type="ECO:0000313" key="6">
    <source>
        <dbReference type="Proteomes" id="UP000663836"/>
    </source>
</evidence>
<comment type="similarity">
    <text evidence="1">Belongs to the ClpA/ClpB family. Torsin subfamily.</text>
</comment>
<evidence type="ECO:0000313" key="4">
    <source>
        <dbReference type="EMBL" id="CAF0878907.1"/>
    </source>
</evidence>
<dbReference type="Proteomes" id="UP000663864">
    <property type="component" value="Unassembled WGS sequence"/>
</dbReference>
<dbReference type="SUPFAM" id="SSF52540">
    <property type="entry name" value="P-loop containing nucleoside triphosphate hydrolases"/>
    <property type="match status" value="1"/>
</dbReference>
<dbReference type="GO" id="GO:0016887">
    <property type="term" value="F:ATP hydrolysis activity"/>
    <property type="evidence" value="ECO:0007669"/>
    <property type="project" value="InterPro"/>
</dbReference>
<dbReference type="Gene3D" id="3.40.50.300">
    <property type="entry name" value="P-loop containing nucleotide triphosphate hydrolases"/>
    <property type="match status" value="1"/>
</dbReference>
<proteinExistence type="inferred from homology"/>
<name>A0A818Q1Z8_9BILA</name>
<dbReference type="GO" id="GO:0012505">
    <property type="term" value="C:endomembrane system"/>
    <property type="evidence" value="ECO:0007669"/>
    <property type="project" value="UniProtKB-ARBA"/>
</dbReference>
<dbReference type="GO" id="GO:0005524">
    <property type="term" value="F:ATP binding"/>
    <property type="evidence" value="ECO:0007669"/>
    <property type="project" value="InterPro"/>
</dbReference>
<feature type="transmembrane region" description="Helical" evidence="2">
    <location>
        <begin position="139"/>
        <end position="157"/>
    </location>
</feature>
<dbReference type="InterPro" id="IPR003959">
    <property type="entry name" value="ATPase_AAA_core"/>
</dbReference>
<gene>
    <name evidence="5" type="ORF">JBS370_LOCUS5142</name>
    <name evidence="4" type="ORF">ZHD862_LOCUS6280</name>
</gene>
<sequence length="393" mass="44504">MDDSMNSVHNISAMDISPASSPISAINPISSNHLLLNAFQQQQELLSNILLNEPNMNDYRPINKNPISYEHDHNNSKSCGLFSTVLSDNSDEIKTQNISDESNQLRQRIITESIPSIVDSIPTIKKSQSSSSQRSSMKIFLFIPILILITYLIVQHLNTSIVLPRSTNWQNASEYLTKNLIGQDQGLEQFKDAMNKHKNFTIVIIEGPIGTGKSYLASSLEKFLPTTLISTNTLLGLSSHHWIESHRLSSYLLSYLSPSLFQFLIIDDLDLLPANETYCQTLTKALYSINNNKNVFIILLQTGPMSNICKENLENIITKSIQFNMLQRDHIRTCIQNEAYIQNVQPSFDKQQIENILNSLQYINEQGILYSTTGCKQIPSLVMLESKKYRVDN</sequence>
<dbReference type="PANTHER" id="PTHR10760:SF2">
    <property type="entry name" value="LD13476P-RELATED"/>
    <property type="match status" value="1"/>
</dbReference>